<evidence type="ECO:0000256" key="3">
    <source>
        <dbReference type="ARBA" id="ARBA00022448"/>
    </source>
</evidence>
<evidence type="ECO:0000256" key="4">
    <source>
        <dbReference type="ARBA" id="ARBA00022753"/>
    </source>
</evidence>
<evidence type="ECO:0000256" key="5">
    <source>
        <dbReference type="ARBA" id="ARBA00022927"/>
    </source>
</evidence>
<evidence type="ECO:0000256" key="8">
    <source>
        <dbReference type="SAM" id="Coils"/>
    </source>
</evidence>
<evidence type="ECO:0000256" key="1">
    <source>
        <dbReference type="ARBA" id="ARBA00004633"/>
    </source>
</evidence>
<name>A0ABM1B127_LIMPO</name>
<feature type="coiled-coil region" evidence="8">
    <location>
        <begin position="82"/>
        <end position="109"/>
    </location>
</feature>
<dbReference type="RefSeq" id="XP_022239426.1">
    <property type="nucleotide sequence ID" value="XM_022383718.1"/>
</dbReference>
<keyword evidence="3 7" id="KW-0813">Transport</keyword>
<proteinExistence type="inferred from homology"/>
<evidence type="ECO:0000313" key="13">
    <source>
        <dbReference type="RefSeq" id="XP_022239426.1"/>
    </source>
</evidence>
<dbReference type="Pfam" id="PF07200">
    <property type="entry name" value="Mod_r"/>
    <property type="match status" value="1"/>
</dbReference>
<keyword evidence="8" id="KW-0175">Coiled coil</keyword>
<keyword evidence="5 7" id="KW-0653">Protein transport</keyword>
<comment type="function">
    <text evidence="6">Component of the ESCRT-I complex, a regulator of vesicular trafficking process. Required for the sorting of endocytic ubiquitinated cargos into multivesicular bodies. May be involved in cell growth and differentiation.</text>
</comment>
<dbReference type="SUPFAM" id="SSF140111">
    <property type="entry name" value="Endosomal sorting complex assembly domain"/>
    <property type="match status" value="1"/>
</dbReference>
<sequence>MPYYMNEVHPDYTAASGLLQHLSNDELKRLLNEDQELDGMAKDLEQVKNIEAERVMLLASNKNLAEFNLNREPSMLETRQRLAHMYSEALELKKEVEEKKQKLDEKGRQVSLDTTLAILQTSAAQSEEETEEMADKLLNGDIPVEEFIEKYLEKRKIAHLRKVKAEKMAELLAQKRNQSISMFSSSHFQAGNRPSRLPPAPPFYPNPPMGQPLYGPGVLTPPSYGISPVMRMPMPSYR</sequence>
<dbReference type="PANTHER" id="PTHR13678:SF27">
    <property type="entry name" value="LD45836P"/>
    <property type="match status" value="1"/>
</dbReference>
<evidence type="ECO:0000256" key="6">
    <source>
        <dbReference type="ARBA" id="ARBA00025010"/>
    </source>
</evidence>
<dbReference type="InterPro" id="IPR037202">
    <property type="entry name" value="ESCRT_assembly_dom"/>
</dbReference>
<comment type="subcellular location">
    <subcellularLocation>
        <location evidence="1">Late endosome membrane</location>
        <topology evidence="1">Peripheral membrane protein</topology>
    </subcellularLocation>
</comment>
<dbReference type="PANTHER" id="PTHR13678">
    <property type="entry name" value="VACUOLAR PROTEIN SORTING-ASSOCIATED PROTEIN 37"/>
    <property type="match status" value="1"/>
</dbReference>
<reference evidence="11 12" key="1">
    <citation type="submission" date="2025-05" db="UniProtKB">
        <authorList>
            <consortium name="RefSeq"/>
        </authorList>
    </citation>
    <scope>IDENTIFICATION</scope>
    <source>
        <tissue evidence="11 12">Muscle</tissue>
    </source>
</reference>
<evidence type="ECO:0000259" key="9">
    <source>
        <dbReference type="PROSITE" id="PS51314"/>
    </source>
</evidence>
<evidence type="ECO:0000313" key="11">
    <source>
        <dbReference type="RefSeq" id="XP_013772613.1"/>
    </source>
</evidence>
<gene>
    <name evidence="11 12 13 14" type="primary">LOC106457713</name>
</gene>
<dbReference type="GeneID" id="106457713"/>
<evidence type="ECO:0000256" key="2">
    <source>
        <dbReference type="ARBA" id="ARBA00007617"/>
    </source>
</evidence>
<feature type="domain" description="VPS37 C-terminal" evidence="9">
    <location>
        <begin position="93"/>
        <end position="182"/>
    </location>
</feature>
<keyword evidence="4" id="KW-0967">Endosome</keyword>
<dbReference type="RefSeq" id="XP_022239427.1">
    <property type="nucleotide sequence ID" value="XM_022383719.1"/>
</dbReference>
<evidence type="ECO:0000313" key="10">
    <source>
        <dbReference type="Proteomes" id="UP000694941"/>
    </source>
</evidence>
<dbReference type="PROSITE" id="PS51314">
    <property type="entry name" value="VPS37_C"/>
    <property type="match status" value="1"/>
</dbReference>
<keyword evidence="10" id="KW-1185">Reference proteome</keyword>
<dbReference type="RefSeq" id="XP_013772614.1">
    <property type="nucleotide sequence ID" value="XM_013917160.2"/>
</dbReference>
<evidence type="ECO:0000313" key="12">
    <source>
        <dbReference type="RefSeq" id="XP_013772614.1"/>
    </source>
</evidence>
<dbReference type="Proteomes" id="UP000694941">
    <property type="component" value="Unplaced"/>
</dbReference>
<evidence type="ECO:0000313" key="14">
    <source>
        <dbReference type="RefSeq" id="XP_022239427.1"/>
    </source>
</evidence>
<dbReference type="InterPro" id="IPR009851">
    <property type="entry name" value="Mod_r"/>
</dbReference>
<dbReference type="RefSeq" id="XP_013772613.1">
    <property type="nucleotide sequence ID" value="XM_013917159.2"/>
</dbReference>
<organism evidence="10 12">
    <name type="scientific">Limulus polyphemus</name>
    <name type="common">Atlantic horseshoe crab</name>
    <dbReference type="NCBI Taxonomy" id="6850"/>
    <lineage>
        <taxon>Eukaryota</taxon>
        <taxon>Metazoa</taxon>
        <taxon>Ecdysozoa</taxon>
        <taxon>Arthropoda</taxon>
        <taxon>Chelicerata</taxon>
        <taxon>Merostomata</taxon>
        <taxon>Xiphosura</taxon>
        <taxon>Limulidae</taxon>
        <taxon>Limulus</taxon>
    </lineage>
</organism>
<protein>
    <submittedName>
        <fullName evidence="11 12">Vacuolar protein sorting-associated protein 37B-like</fullName>
    </submittedName>
</protein>
<comment type="similarity">
    <text evidence="2">Belongs to the VPS37 family.</text>
</comment>
<evidence type="ECO:0000256" key="7">
    <source>
        <dbReference type="PROSITE-ProRule" id="PRU00646"/>
    </source>
</evidence>
<accession>A0ABM1B127</accession>